<gene>
    <name evidence="13" type="ORF">SNE40_003375</name>
</gene>
<comment type="similarity">
    <text evidence="4">Belongs to the enoyl-CoA hydratase/isomerase family.</text>
</comment>
<keyword evidence="8" id="KW-0378">Hydrolase</keyword>
<dbReference type="Proteomes" id="UP001347796">
    <property type="component" value="Unassembled WGS sequence"/>
</dbReference>
<sequence length="358" mass="40290">MAIGSHNEVIHQVVNKTAMIILNRPQALNSLNYSMIQKIHPQIRAWEADSDVQLLIMKGSGDKAFCAGGDIVALTQTHKKDGKYGFTFFPDEYKLDYALGTYSKPYIAIIDGVTMGGGVGLSVHGQFRVATERTLFAMPETGIGLIPDVGGGYFLPRLQGKLGMYLALTGYRLKGRDVQLAGVATHYIQSNKITELEETLVGLDQPSIKNVNEILDSFHKESTSEQHDFILKSEMDKINRVFSGASLEQIFENLEKDGSEWALKELNKLKRMSPTSMKLTFRQITEGGQLSLEDVFLMENRLTQRCMEDHDFYEGVRALLVEKDQKPQWKPDTLEGVTQEKVDWYFSKLPNGREMTLP</sequence>
<reference evidence="13 14" key="1">
    <citation type="submission" date="2024-01" db="EMBL/GenBank/DDBJ databases">
        <title>The genome of the rayed Mediterranean limpet Patella caerulea (Linnaeus, 1758).</title>
        <authorList>
            <person name="Anh-Thu Weber A."/>
            <person name="Halstead-Nussloch G."/>
        </authorList>
    </citation>
    <scope>NUCLEOTIDE SEQUENCE [LARGE SCALE GENOMIC DNA]</scope>
    <source>
        <strain evidence="13">AATW-2023a</strain>
        <tissue evidence="13">Whole specimen</tissue>
    </source>
</reference>
<comment type="function">
    <text evidence="10">Hydrolyzes 3-hydroxyisobutyryl-CoA (HIBYL-CoA), a saline catabolite. Has high activity toward isobutyryl-CoA. Could be an isobutyryl-CoA dehydrogenase that functions in valine catabolism. Also hydrolyzes 3-hydroxypropanoyl-CoA.</text>
</comment>
<dbReference type="FunFam" id="3.90.226.10:FF:000026">
    <property type="entry name" value="3-hydroxyisobutyryl-CoA hydrolase, mitochondrial"/>
    <property type="match status" value="1"/>
</dbReference>
<dbReference type="AlphaFoldDB" id="A0AAN8K7R1"/>
<dbReference type="PANTHER" id="PTHR43176">
    <property type="entry name" value="3-HYDROXYISOBUTYRYL-COA HYDROLASE-RELATED"/>
    <property type="match status" value="1"/>
</dbReference>
<protein>
    <recommendedName>
        <fullName evidence="6">3-hydroxyisobutyryl-CoA hydrolase, mitochondrial</fullName>
        <ecNumber evidence="5">3.1.2.4</ecNumber>
    </recommendedName>
    <alternativeName>
        <fullName evidence="11">3-hydroxyisobutyryl-coenzyme A hydrolase</fullName>
    </alternativeName>
</protein>
<evidence type="ECO:0000313" key="13">
    <source>
        <dbReference type="EMBL" id="KAK6191776.1"/>
    </source>
</evidence>
<dbReference type="GO" id="GO:0003860">
    <property type="term" value="F:3-hydroxyisobutyryl-CoA hydrolase activity"/>
    <property type="evidence" value="ECO:0007669"/>
    <property type="project" value="UniProtKB-EC"/>
</dbReference>
<organism evidence="13 14">
    <name type="scientific">Patella caerulea</name>
    <name type="common">Rayed Mediterranean limpet</name>
    <dbReference type="NCBI Taxonomy" id="87958"/>
    <lineage>
        <taxon>Eukaryota</taxon>
        <taxon>Metazoa</taxon>
        <taxon>Spiralia</taxon>
        <taxon>Lophotrochozoa</taxon>
        <taxon>Mollusca</taxon>
        <taxon>Gastropoda</taxon>
        <taxon>Patellogastropoda</taxon>
        <taxon>Patelloidea</taxon>
        <taxon>Patellidae</taxon>
        <taxon>Patella</taxon>
    </lineage>
</organism>
<dbReference type="CDD" id="cd06558">
    <property type="entry name" value="crotonase-like"/>
    <property type="match status" value="1"/>
</dbReference>
<evidence type="ECO:0000256" key="6">
    <source>
        <dbReference type="ARBA" id="ARBA00016714"/>
    </source>
</evidence>
<dbReference type="InterPro" id="IPR032259">
    <property type="entry name" value="HIBYL-CoA-H"/>
</dbReference>
<dbReference type="EMBL" id="JAZGQO010000002">
    <property type="protein sequence ID" value="KAK6191776.1"/>
    <property type="molecule type" value="Genomic_DNA"/>
</dbReference>
<evidence type="ECO:0000256" key="3">
    <source>
        <dbReference type="ARBA" id="ARBA00005109"/>
    </source>
</evidence>
<evidence type="ECO:0000256" key="10">
    <source>
        <dbReference type="ARBA" id="ARBA00024871"/>
    </source>
</evidence>
<evidence type="ECO:0000256" key="7">
    <source>
        <dbReference type="ARBA" id="ARBA00022456"/>
    </source>
</evidence>
<keyword evidence="14" id="KW-1185">Reference proteome</keyword>
<evidence type="ECO:0000256" key="5">
    <source>
        <dbReference type="ARBA" id="ARBA00011915"/>
    </source>
</evidence>
<dbReference type="Gene3D" id="3.90.226.10">
    <property type="entry name" value="2-enoyl-CoA Hydratase, Chain A, domain 1"/>
    <property type="match status" value="1"/>
</dbReference>
<proteinExistence type="inferred from homology"/>
<comment type="catalytic activity">
    <reaction evidence="1">
        <text>3-hydroxy-2-methylpropanoyl-CoA + H2O = 3-hydroxy-2-methylpropanoate + CoA + H(+)</text>
        <dbReference type="Rhea" id="RHEA:20888"/>
        <dbReference type="ChEBI" id="CHEBI:11805"/>
        <dbReference type="ChEBI" id="CHEBI:15377"/>
        <dbReference type="ChEBI" id="CHEBI:15378"/>
        <dbReference type="ChEBI" id="CHEBI:57287"/>
        <dbReference type="ChEBI" id="CHEBI:57340"/>
        <dbReference type="EC" id="3.1.2.4"/>
    </reaction>
</comment>
<comment type="caution">
    <text evidence="13">The sequence shown here is derived from an EMBL/GenBank/DDBJ whole genome shotgun (WGS) entry which is preliminary data.</text>
</comment>
<name>A0AAN8K7R1_PATCE</name>
<dbReference type="InterPro" id="IPR045004">
    <property type="entry name" value="ECH_dom"/>
</dbReference>
<evidence type="ECO:0000259" key="12">
    <source>
        <dbReference type="Pfam" id="PF16113"/>
    </source>
</evidence>
<evidence type="ECO:0000313" key="14">
    <source>
        <dbReference type="Proteomes" id="UP001347796"/>
    </source>
</evidence>
<dbReference type="PANTHER" id="PTHR43176:SF3">
    <property type="entry name" value="3-HYDROXYISOBUTYRYL-COA HYDROLASE, MITOCHONDRIAL"/>
    <property type="match status" value="1"/>
</dbReference>
<evidence type="ECO:0000256" key="4">
    <source>
        <dbReference type="ARBA" id="ARBA00005254"/>
    </source>
</evidence>
<keyword evidence="7" id="KW-0101">Branched-chain amino acid catabolism</keyword>
<evidence type="ECO:0000256" key="8">
    <source>
        <dbReference type="ARBA" id="ARBA00022801"/>
    </source>
</evidence>
<dbReference type="EC" id="3.1.2.4" evidence="5"/>
<comment type="pathway">
    <text evidence="3">Amino-acid degradation; L-valine degradation.</text>
</comment>
<feature type="domain" description="Enoyl-CoA hydratase/isomerase" evidence="12">
    <location>
        <begin position="18"/>
        <end position="346"/>
    </location>
</feature>
<dbReference type="GO" id="GO:0005739">
    <property type="term" value="C:mitochondrion"/>
    <property type="evidence" value="ECO:0007669"/>
    <property type="project" value="UniProtKB-SubCell"/>
</dbReference>
<evidence type="ECO:0000256" key="11">
    <source>
        <dbReference type="ARBA" id="ARBA00031181"/>
    </source>
</evidence>
<evidence type="ECO:0000256" key="2">
    <source>
        <dbReference type="ARBA" id="ARBA00004173"/>
    </source>
</evidence>
<dbReference type="NCBIfam" id="NF004127">
    <property type="entry name" value="PRK05617.1"/>
    <property type="match status" value="1"/>
</dbReference>
<comment type="subcellular location">
    <subcellularLocation>
        <location evidence="2">Mitochondrion</location>
    </subcellularLocation>
</comment>
<dbReference type="SUPFAM" id="SSF52096">
    <property type="entry name" value="ClpP/crotonase"/>
    <property type="match status" value="1"/>
</dbReference>
<dbReference type="InterPro" id="IPR029045">
    <property type="entry name" value="ClpP/crotonase-like_dom_sf"/>
</dbReference>
<accession>A0AAN8K7R1</accession>
<dbReference type="GO" id="GO:0006574">
    <property type="term" value="P:L-valine catabolic process"/>
    <property type="evidence" value="ECO:0007669"/>
    <property type="project" value="TreeGrafter"/>
</dbReference>
<dbReference type="Pfam" id="PF16113">
    <property type="entry name" value="ECH_2"/>
    <property type="match status" value="1"/>
</dbReference>
<keyword evidence="9" id="KW-0496">Mitochondrion</keyword>
<evidence type="ECO:0000256" key="1">
    <source>
        <dbReference type="ARBA" id="ARBA00001709"/>
    </source>
</evidence>
<evidence type="ECO:0000256" key="9">
    <source>
        <dbReference type="ARBA" id="ARBA00023128"/>
    </source>
</evidence>